<feature type="domain" description="CCHC-type" evidence="3">
    <location>
        <begin position="72"/>
        <end position="88"/>
    </location>
</feature>
<feature type="domain" description="CCHC-type" evidence="3">
    <location>
        <begin position="101"/>
        <end position="117"/>
    </location>
</feature>
<dbReference type="GO" id="GO:0008233">
    <property type="term" value="F:peptidase activity"/>
    <property type="evidence" value="ECO:0007669"/>
    <property type="project" value="UniProtKB-KW"/>
</dbReference>
<feature type="region of interest" description="Disordered" evidence="2">
    <location>
        <begin position="1"/>
        <end position="63"/>
    </location>
</feature>
<dbReference type="EMBL" id="SMOL01000695">
    <property type="protein sequence ID" value="KAB2603446.1"/>
    <property type="molecule type" value="Genomic_DNA"/>
</dbReference>
<accession>A0A5N5FJY5</accession>
<dbReference type="GO" id="GO:0003676">
    <property type="term" value="F:nucleic acid binding"/>
    <property type="evidence" value="ECO:0007669"/>
    <property type="project" value="InterPro"/>
</dbReference>
<feature type="compositionally biased region" description="Low complexity" evidence="2">
    <location>
        <begin position="35"/>
        <end position="46"/>
    </location>
</feature>
<dbReference type="SUPFAM" id="SSF57756">
    <property type="entry name" value="Retrovirus zinc finger-like domains"/>
    <property type="match status" value="1"/>
</dbReference>
<organism evidence="4 5">
    <name type="scientific">Pyrus ussuriensis x Pyrus communis</name>
    <dbReference type="NCBI Taxonomy" id="2448454"/>
    <lineage>
        <taxon>Eukaryota</taxon>
        <taxon>Viridiplantae</taxon>
        <taxon>Streptophyta</taxon>
        <taxon>Embryophyta</taxon>
        <taxon>Tracheophyta</taxon>
        <taxon>Spermatophyta</taxon>
        <taxon>Magnoliopsida</taxon>
        <taxon>eudicotyledons</taxon>
        <taxon>Gunneridae</taxon>
        <taxon>Pentapetalae</taxon>
        <taxon>rosids</taxon>
        <taxon>fabids</taxon>
        <taxon>Rosales</taxon>
        <taxon>Rosaceae</taxon>
        <taxon>Amygdaloideae</taxon>
        <taxon>Maleae</taxon>
        <taxon>Pyrus</taxon>
    </lineage>
</organism>
<evidence type="ECO:0000256" key="2">
    <source>
        <dbReference type="SAM" id="MobiDB-lite"/>
    </source>
</evidence>
<gene>
    <name evidence="4" type="ORF">D8674_004451</name>
</gene>
<name>A0A5N5FJY5_9ROSA</name>
<evidence type="ECO:0000313" key="4">
    <source>
        <dbReference type="EMBL" id="KAB2603446.1"/>
    </source>
</evidence>
<protein>
    <recommendedName>
        <fullName evidence="3">CCHC-type domain-containing protein</fullName>
    </recommendedName>
</protein>
<dbReference type="InterPro" id="IPR001878">
    <property type="entry name" value="Znf_CCHC"/>
</dbReference>
<dbReference type="Gene3D" id="3.30.420.10">
    <property type="entry name" value="Ribonuclease H-like superfamily/Ribonuclease H"/>
    <property type="match status" value="1"/>
</dbReference>
<dbReference type="GO" id="GO:0008270">
    <property type="term" value="F:zinc ion binding"/>
    <property type="evidence" value="ECO:0007669"/>
    <property type="project" value="InterPro"/>
</dbReference>
<dbReference type="Gene3D" id="4.10.60.10">
    <property type="entry name" value="Zinc finger, CCHC-type"/>
    <property type="match status" value="1"/>
</dbReference>
<keyword evidence="1" id="KW-0645">Protease</keyword>
<comment type="caution">
    <text evidence="4">The sequence shown here is derived from an EMBL/GenBank/DDBJ whole genome shotgun (WGS) entry which is preliminary data.</text>
</comment>
<evidence type="ECO:0000259" key="3">
    <source>
        <dbReference type="SMART" id="SM00343"/>
    </source>
</evidence>
<dbReference type="Pfam" id="PF22936">
    <property type="entry name" value="Pol_BBD"/>
    <property type="match status" value="1"/>
</dbReference>
<dbReference type="PANTHER" id="PTHR42648:SF26">
    <property type="entry name" value="INTEGRASE CATALYTIC DOMAIN-CONTAINING PROTEIN"/>
    <property type="match status" value="1"/>
</dbReference>
<dbReference type="InterPro" id="IPR039537">
    <property type="entry name" value="Retrotran_Ty1/copia-like"/>
</dbReference>
<dbReference type="InterPro" id="IPR036397">
    <property type="entry name" value="RNaseH_sf"/>
</dbReference>
<dbReference type="Proteomes" id="UP000327157">
    <property type="component" value="Chromosome 10"/>
</dbReference>
<sequence>MSANTGPRPQFGHKPFHGSSYKGNNNFKSTGGYKGKSFNSGSSSGFPAHTTRQNGSNAWSGNTDTRSNVVVKCQICNKRGHTAVNCFQRNSTMPSPGFIVECQICGKRGHSALECYHIKFSPNDAWIVDSGASHHIITDVDSLNQVTPFQGSETITVGNGTGLSIANTGSTILKTKSSDLVLNNVLHVPHISRSLLSVQQLCADNHSWFICDEREFFVQDKKTRETLYHGKSRPRQLFQIPVVKSSKGVHPAVQQSFGFLGQMVKSSLWHQKMGHPANEIIVVMLKQSGISVDVDDKHSMCTHCVKSKMSRLPFSFRIDKCTSLFEKIHTDIWGPSPVKSSERYRYYVTFLNEYTRYTWIFPLCNKSDFFFCMGVESMLVTHLKPFLVQKG</sequence>
<keyword evidence="1" id="KW-0378">Hydrolase</keyword>
<feature type="compositionally biased region" description="Polar residues" evidence="2">
    <location>
        <begin position="50"/>
        <end position="63"/>
    </location>
</feature>
<dbReference type="SMART" id="SM00343">
    <property type="entry name" value="ZnF_C2HC"/>
    <property type="match status" value="2"/>
</dbReference>
<dbReference type="SUPFAM" id="SSF53098">
    <property type="entry name" value="Ribonuclease H-like"/>
    <property type="match status" value="1"/>
</dbReference>
<keyword evidence="5" id="KW-1185">Reference proteome</keyword>
<reference evidence="5" key="2">
    <citation type="submission" date="2019-10" db="EMBL/GenBank/DDBJ databases">
        <title>A de novo genome assembly of a pear dwarfing rootstock.</title>
        <authorList>
            <person name="Wang F."/>
            <person name="Wang J."/>
            <person name="Li S."/>
            <person name="Zhang Y."/>
            <person name="Fang M."/>
            <person name="Ma L."/>
            <person name="Zhao Y."/>
            <person name="Jiang S."/>
        </authorList>
    </citation>
    <scope>NUCLEOTIDE SEQUENCE [LARGE SCALE GENOMIC DNA]</scope>
</reference>
<dbReference type="AlphaFoldDB" id="A0A5N5FJY5"/>
<reference evidence="4 5" key="1">
    <citation type="submission" date="2019-09" db="EMBL/GenBank/DDBJ databases">
        <authorList>
            <person name="Ou C."/>
        </authorList>
    </citation>
    <scope>NUCLEOTIDE SEQUENCE [LARGE SCALE GENOMIC DNA]</scope>
    <source>
        <strain evidence="4">S2</strain>
        <tissue evidence="4">Leaf</tissue>
    </source>
</reference>
<dbReference type="InterPro" id="IPR054722">
    <property type="entry name" value="PolX-like_BBD"/>
</dbReference>
<evidence type="ECO:0000256" key="1">
    <source>
        <dbReference type="ARBA" id="ARBA00022670"/>
    </source>
</evidence>
<dbReference type="PANTHER" id="PTHR42648">
    <property type="entry name" value="TRANSPOSASE, PUTATIVE-RELATED"/>
    <property type="match status" value="1"/>
</dbReference>
<proteinExistence type="predicted"/>
<dbReference type="InterPro" id="IPR036875">
    <property type="entry name" value="Znf_CCHC_sf"/>
</dbReference>
<evidence type="ECO:0000313" key="5">
    <source>
        <dbReference type="Proteomes" id="UP000327157"/>
    </source>
</evidence>
<reference evidence="4 5" key="3">
    <citation type="submission" date="2019-11" db="EMBL/GenBank/DDBJ databases">
        <title>A de novo genome assembly of a pear dwarfing rootstock.</title>
        <authorList>
            <person name="Wang F."/>
            <person name="Wang J."/>
            <person name="Li S."/>
            <person name="Zhang Y."/>
            <person name="Fang M."/>
            <person name="Ma L."/>
            <person name="Zhao Y."/>
            <person name="Jiang S."/>
        </authorList>
    </citation>
    <scope>NUCLEOTIDE SEQUENCE [LARGE SCALE GENOMIC DNA]</scope>
    <source>
        <strain evidence="4">S2</strain>
        <tissue evidence="4">Leaf</tissue>
    </source>
</reference>
<dbReference type="GO" id="GO:0006508">
    <property type="term" value="P:proteolysis"/>
    <property type="evidence" value="ECO:0007669"/>
    <property type="project" value="UniProtKB-KW"/>
</dbReference>
<dbReference type="InterPro" id="IPR012337">
    <property type="entry name" value="RNaseH-like_sf"/>
</dbReference>
<dbReference type="OrthoDB" id="1937754at2759"/>